<gene>
    <name evidence="2" type="ORF">EDD63_12626</name>
</gene>
<sequence>MPIIVPIKDLRNTTEISNLAHKENQPIFVTKNGYSDLVIMSSELYDKFARINRIDQAIYESEQEITNGAEPVDAKTVFAELDKKYFGKI</sequence>
<organism evidence="2 3">
    <name type="scientific">Breznakia blatticola</name>
    <dbReference type="NCBI Taxonomy" id="1754012"/>
    <lineage>
        <taxon>Bacteria</taxon>
        <taxon>Bacillati</taxon>
        <taxon>Bacillota</taxon>
        <taxon>Erysipelotrichia</taxon>
        <taxon>Erysipelotrichales</taxon>
        <taxon>Erysipelotrichaceae</taxon>
        <taxon>Breznakia</taxon>
    </lineage>
</organism>
<name>A0A4R7ZG29_9FIRM</name>
<dbReference type="EMBL" id="SODD01000026">
    <property type="protein sequence ID" value="TDW16262.1"/>
    <property type="molecule type" value="Genomic_DNA"/>
</dbReference>
<reference evidence="2 3" key="1">
    <citation type="submission" date="2019-03" db="EMBL/GenBank/DDBJ databases">
        <title>Genomic Encyclopedia of Type Strains, Phase IV (KMG-IV): sequencing the most valuable type-strain genomes for metagenomic binning, comparative biology and taxonomic classification.</title>
        <authorList>
            <person name="Goeker M."/>
        </authorList>
    </citation>
    <scope>NUCLEOTIDE SEQUENCE [LARGE SCALE GENOMIC DNA]</scope>
    <source>
        <strain evidence="2 3">DSM 28867</strain>
    </source>
</reference>
<dbReference type="Proteomes" id="UP000294743">
    <property type="component" value="Unassembled WGS sequence"/>
</dbReference>
<evidence type="ECO:0000256" key="1">
    <source>
        <dbReference type="ARBA" id="ARBA00009981"/>
    </source>
</evidence>
<evidence type="ECO:0000313" key="2">
    <source>
        <dbReference type="EMBL" id="TDW16262.1"/>
    </source>
</evidence>
<keyword evidence="3" id="KW-1185">Reference proteome</keyword>
<protein>
    <recommendedName>
        <fullName evidence="4">Prevent-host-death family protein</fullName>
    </recommendedName>
</protein>
<accession>A0A4R7ZG29</accession>
<dbReference type="InterPro" id="IPR036165">
    <property type="entry name" value="YefM-like_sf"/>
</dbReference>
<proteinExistence type="inferred from homology"/>
<dbReference type="AlphaFoldDB" id="A0A4R7ZG29"/>
<comment type="caution">
    <text evidence="2">The sequence shown here is derived from an EMBL/GenBank/DDBJ whole genome shotgun (WGS) entry which is preliminary data.</text>
</comment>
<evidence type="ECO:0008006" key="4">
    <source>
        <dbReference type="Google" id="ProtNLM"/>
    </source>
</evidence>
<dbReference type="OrthoDB" id="9795585at2"/>
<dbReference type="SUPFAM" id="SSF143120">
    <property type="entry name" value="YefM-like"/>
    <property type="match status" value="1"/>
</dbReference>
<evidence type="ECO:0000313" key="3">
    <source>
        <dbReference type="Proteomes" id="UP000294743"/>
    </source>
</evidence>
<comment type="similarity">
    <text evidence="1">Belongs to the phD/YefM antitoxin family.</text>
</comment>
<dbReference type="RefSeq" id="WP_134170071.1">
    <property type="nucleotide sequence ID" value="NZ_SODD01000026.1"/>
</dbReference>